<dbReference type="EMBL" id="LR134317">
    <property type="protein sequence ID" value="VEF08669.1"/>
    <property type="molecule type" value="Genomic_DNA"/>
</dbReference>
<dbReference type="Proteomes" id="UP000269903">
    <property type="component" value="Chromosome"/>
</dbReference>
<dbReference type="Pfam" id="PF14506">
    <property type="entry name" value="CppA_N"/>
    <property type="match status" value="1"/>
</dbReference>
<dbReference type="Pfam" id="PF14507">
    <property type="entry name" value="CppA_C"/>
    <property type="match status" value="1"/>
</dbReference>
<name>A0A2X3U6D4_STRSZ</name>
<proteinExistence type="predicted"/>
<evidence type="ECO:0000313" key="6">
    <source>
        <dbReference type="Proteomes" id="UP000269903"/>
    </source>
</evidence>
<dbReference type="Gene3D" id="3.10.180.40">
    <property type="entry name" value="C3-degrading proteinase like domains"/>
    <property type="match status" value="1"/>
</dbReference>
<dbReference type="EMBL" id="UHHT01000001">
    <property type="protein sequence ID" value="SUO80173.1"/>
    <property type="molecule type" value="Genomic_DNA"/>
</dbReference>
<dbReference type="InterPro" id="IPR032703">
    <property type="entry name" value="CppA_C"/>
</dbReference>
<protein>
    <submittedName>
        <fullName evidence="4">C3-degrading proteinase</fullName>
    </submittedName>
</protein>
<dbReference type="Gene3D" id="3.10.180.10">
    <property type="entry name" value="2,3-Dihydroxybiphenyl 1,2-Dioxygenase, domain 1"/>
    <property type="match status" value="1"/>
</dbReference>
<feature type="domain" description="CppA N-terminal" evidence="1">
    <location>
        <begin position="9"/>
        <end position="130"/>
    </location>
</feature>
<accession>A0A2X3U6D4</accession>
<evidence type="ECO:0000259" key="1">
    <source>
        <dbReference type="Pfam" id="PF14506"/>
    </source>
</evidence>
<organism evidence="4 6">
    <name type="scientific">Streptococcus equi subsp. zooepidemicus</name>
    <dbReference type="NCBI Taxonomy" id="40041"/>
    <lineage>
        <taxon>Bacteria</taxon>
        <taxon>Bacillati</taxon>
        <taxon>Bacillota</taxon>
        <taxon>Bacilli</taxon>
        <taxon>Lactobacillales</taxon>
        <taxon>Streptococcaceae</taxon>
        <taxon>Streptococcus</taxon>
    </lineage>
</organism>
<gene>
    <name evidence="4" type="ORF">NCTC6180_01534</name>
    <name evidence="3" type="ORF">NCTC7023_00248</name>
</gene>
<dbReference type="RefSeq" id="WP_111677739.1">
    <property type="nucleotide sequence ID" value="NZ_LR134317.1"/>
</dbReference>
<evidence type="ECO:0000313" key="3">
    <source>
        <dbReference type="EMBL" id="SUO80173.1"/>
    </source>
</evidence>
<reference evidence="3 5" key="1">
    <citation type="submission" date="2018-06" db="EMBL/GenBank/DDBJ databases">
        <authorList>
            <consortium name="Pathogen Informatics"/>
            <person name="Doyle S."/>
        </authorList>
    </citation>
    <scope>NUCLEOTIDE SEQUENCE [LARGE SCALE GENOMIC DNA]</scope>
    <source>
        <strain evidence="3 5">NCTC7023</strain>
    </source>
</reference>
<dbReference type="Proteomes" id="UP000255476">
    <property type="component" value="Unassembled WGS sequence"/>
</dbReference>
<dbReference type="SUPFAM" id="SSF54593">
    <property type="entry name" value="Glyoxalase/Bleomycin resistance protein/Dihydroxybiphenyl dioxygenase"/>
    <property type="match status" value="2"/>
</dbReference>
<dbReference type="InterPro" id="IPR029068">
    <property type="entry name" value="Glyas_Bleomycin-R_OHBP_Dase"/>
</dbReference>
<evidence type="ECO:0000313" key="5">
    <source>
        <dbReference type="Proteomes" id="UP000255476"/>
    </source>
</evidence>
<reference evidence="4 6" key="2">
    <citation type="submission" date="2018-12" db="EMBL/GenBank/DDBJ databases">
        <authorList>
            <consortium name="Pathogen Informatics"/>
        </authorList>
    </citation>
    <scope>NUCLEOTIDE SEQUENCE [LARGE SCALE GENOMIC DNA]</scope>
    <source>
        <strain evidence="4 6">NCTC6180</strain>
    </source>
</reference>
<dbReference type="AlphaFoldDB" id="A0A2X3U6D4"/>
<feature type="domain" description="CppA C-terminal" evidence="2">
    <location>
        <begin position="147"/>
        <end position="249"/>
    </location>
</feature>
<evidence type="ECO:0000259" key="2">
    <source>
        <dbReference type="Pfam" id="PF14507"/>
    </source>
</evidence>
<evidence type="ECO:0000313" key="4">
    <source>
        <dbReference type="EMBL" id="VEF08669.1"/>
    </source>
</evidence>
<dbReference type="InterPro" id="IPR032702">
    <property type="entry name" value="CppA_N"/>
</dbReference>
<sequence length="251" mass="28574">MTLFDNIVFKTPVLRVNNRDLNIAFYQKNLGLRLVSEENAISIFSSWGQGQERFVIEESPAARTRAVDGPKKVNTIVIKTTAPKDIEQLLAHGVDYDLIFKGKKGYAFEVTSPEGDRFLLHAEDDIKELDIVDDVPAIDKEADFRGLSQFSFDLIVLNVLDDEQSRAFYQSIFGDCLPVMLEFNREAGQDLTIAPHVTWDLEILEFQVSDSYDLLALKTYLEDKGCQVYLDKKARVLVLSDPSQIEIWFVK</sequence>